<reference evidence="8" key="1">
    <citation type="submission" date="2022-10" db="EMBL/GenBank/DDBJ databases">
        <title>Culturing micro-colonial fungi from biological soil crusts in the Mojave desert and describing Neophaeococcomyces mojavensis, and introducing the new genera and species Taxawa tesnikishii.</title>
        <authorList>
            <person name="Kurbessoian T."/>
            <person name="Stajich J.E."/>
        </authorList>
    </citation>
    <scope>NUCLEOTIDE SEQUENCE</scope>
    <source>
        <strain evidence="8">TK_41</strain>
    </source>
</reference>
<keyword evidence="4 6" id="KW-0663">Pyridoxal phosphate</keyword>
<evidence type="ECO:0000313" key="8">
    <source>
        <dbReference type="EMBL" id="KAJ9615548.1"/>
    </source>
</evidence>
<evidence type="ECO:0000256" key="1">
    <source>
        <dbReference type="ARBA" id="ARBA00001933"/>
    </source>
</evidence>
<dbReference type="PANTHER" id="PTHR11999">
    <property type="entry name" value="GROUP II PYRIDOXAL-5-PHOSPHATE DECARBOXYLASE"/>
    <property type="match status" value="1"/>
</dbReference>
<comment type="cofactor">
    <cofactor evidence="1 6 7">
        <name>pyridoxal 5'-phosphate</name>
        <dbReference type="ChEBI" id="CHEBI:597326"/>
    </cofactor>
</comment>
<dbReference type="InterPro" id="IPR002129">
    <property type="entry name" value="PyrdxlP-dep_de-COase"/>
</dbReference>
<dbReference type="GO" id="GO:0016831">
    <property type="term" value="F:carboxy-lyase activity"/>
    <property type="evidence" value="ECO:0007669"/>
    <property type="project" value="UniProtKB-KW"/>
</dbReference>
<comment type="caution">
    <text evidence="8">The sequence shown here is derived from an EMBL/GenBank/DDBJ whole genome shotgun (WGS) entry which is preliminary data.</text>
</comment>
<dbReference type="Gene3D" id="3.90.1150.170">
    <property type="match status" value="1"/>
</dbReference>
<evidence type="ECO:0000256" key="2">
    <source>
        <dbReference type="ARBA" id="ARBA00009533"/>
    </source>
</evidence>
<dbReference type="GO" id="GO:0019752">
    <property type="term" value="P:carboxylic acid metabolic process"/>
    <property type="evidence" value="ECO:0007669"/>
    <property type="project" value="InterPro"/>
</dbReference>
<evidence type="ECO:0000256" key="6">
    <source>
        <dbReference type="PIRSR" id="PIRSR602129-50"/>
    </source>
</evidence>
<dbReference type="GO" id="GO:0030170">
    <property type="term" value="F:pyridoxal phosphate binding"/>
    <property type="evidence" value="ECO:0007669"/>
    <property type="project" value="InterPro"/>
</dbReference>
<keyword evidence="5 7" id="KW-0456">Lyase</keyword>
<dbReference type="PANTHER" id="PTHR11999:SF70">
    <property type="entry name" value="MIP05841P"/>
    <property type="match status" value="1"/>
</dbReference>
<dbReference type="Pfam" id="PF00282">
    <property type="entry name" value="Pyridoxal_deC"/>
    <property type="match status" value="1"/>
</dbReference>
<sequence>MTRVGMIPESSKIATPYQTTQQTKMMEQDEQTANVTPSQLAEKLCKSFLDVRSRTLPPDIVDVADEREVAAMRALAIPSTQGRPMRETIEDMLRIMSHRVAMEHPRFFGFIPSPVHESSLLGHVITTMFNVHAGSWFESSGPSAVEDVMIKWLAQQAGLPDTAGGVFVSGGSMANLTAIVAARDAKLSFEQRAKAVFYVSEQTHCSVQKGLGIAGFHASQTRHVECDHSFRMKVSSLRKAIAADRDAGLVPFLIVATCGLTNTGSIDPLDELAGVAEAEDLWLHVDGAYGGSVILSNQHKHLAQGVARAHSLSWDAHKWLFQTYGCGVLIVRDSRHLIQSFTTNASYIQDAEEASSAHVNFWNRGIELTRPARAMKLWFTLQTLGLDKLGEFIDHGIQLAEAAEQAFRKLENWKIVTPAQLGIFNFSYVAWSINLDGEREVSESLSERVNVEASKRAISRNIAAPLTTRLHGKLNLRMCTISPNLGTDQLLEVVHALDSLATEIMAEMG</sequence>
<dbReference type="EMBL" id="JAPDRK010000002">
    <property type="protein sequence ID" value="KAJ9615548.1"/>
    <property type="molecule type" value="Genomic_DNA"/>
</dbReference>
<evidence type="ECO:0008006" key="10">
    <source>
        <dbReference type="Google" id="ProtNLM"/>
    </source>
</evidence>
<evidence type="ECO:0000256" key="5">
    <source>
        <dbReference type="ARBA" id="ARBA00023239"/>
    </source>
</evidence>
<feature type="modified residue" description="N6-(pyridoxal phosphate)lysine" evidence="6">
    <location>
        <position position="318"/>
    </location>
</feature>
<dbReference type="PRINTS" id="PR00800">
    <property type="entry name" value="YHDCRBOXLASE"/>
</dbReference>
<evidence type="ECO:0000256" key="4">
    <source>
        <dbReference type="ARBA" id="ARBA00022898"/>
    </source>
</evidence>
<dbReference type="SUPFAM" id="SSF53383">
    <property type="entry name" value="PLP-dependent transferases"/>
    <property type="match status" value="1"/>
</dbReference>
<dbReference type="Proteomes" id="UP001172673">
    <property type="component" value="Unassembled WGS sequence"/>
</dbReference>
<accession>A0AA39CN76</accession>
<dbReference type="InterPro" id="IPR015424">
    <property type="entry name" value="PyrdxlP-dep_Trfase"/>
</dbReference>
<gene>
    <name evidence="8" type="ORF">H2200_001623</name>
</gene>
<evidence type="ECO:0000256" key="7">
    <source>
        <dbReference type="RuleBase" id="RU000382"/>
    </source>
</evidence>
<dbReference type="Gene3D" id="3.40.640.10">
    <property type="entry name" value="Type I PLP-dependent aspartate aminotransferase-like (Major domain)"/>
    <property type="match status" value="1"/>
</dbReference>
<dbReference type="InterPro" id="IPR010977">
    <property type="entry name" value="Aromatic_deC"/>
</dbReference>
<dbReference type="GO" id="GO:0006520">
    <property type="term" value="P:amino acid metabolic process"/>
    <property type="evidence" value="ECO:0007669"/>
    <property type="project" value="InterPro"/>
</dbReference>
<dbReference type="InterPro" id="IPR021115">
    <property type="entry name" value="Pyridoxal-P_BS"/>
</dbReference>
<dbReference type="AlphaFoldDB" id="A0AA39CN76"/>
<proteinExistence type="inferred from homology"/>
<dbReference type="PROSITE" id="PS00392">
    <property type="entry name" value="DDC_GAD_HDC_YDC"/>
    <property type="match status" value="1"/>
</dbReference>
<evidence type="ECO:0000256" key="3">
    <source>
        <dbReference type="ARBA" id="ARBA00022793"/>
    </source>
</evidence>
<keyword evidence="9" id="KW-1185">Reference proteome</keyword>
<dbReference type="InterPro" id="IPR015421">
    <property type="entry name" value="PyrdxlP-dep_Trfase_major"/>
</dbReference>
<keyword evidence="3" id="KW-0210">Decarboxylase</keyword>
<organism evidence="8 9">
    <name type="scientific">Cladophialophora chaetospira</name>
    <dbReference type="NCBI Taxonomy" id="386627"/>
    <lineage>
        <taxon>Eukaryota</taxon>
        <taxon>Fungi</taxon>
        <taxon>Dikarya</taxon>
        <taxon>Ascomycota</taxon>
        <taxon>Pezizomycotina</taxon>
        <taxon>Eurotiomycetes</taxon>
        <taxon>Chaetothyriomycetidae</taxon>
        <taxon>Chaetothyriales</taxon>
        <taxon>Herpotrichiellaceae</taxon>
        <taxon>Cladophialophora</taxon>
    </lineage>
</organism>
<evidence type="ECO:0000313" key="9">
    <source>
        <dbReference type="Proteomes" id="UP001172673"/>
    </source>
</evidence>
<comment type="similarity">
    <text evidence="2 7">Belongs to the group II decarboxylase family.</text>
</comment>
<protein>
    <recommendedName>
        <fullName evidence="10">L-2,4-diaminobutyrate decarboxylase</fullName>
    </recommendedName>
</protein>
<name>A0AA39CN76_9EURO</name>